<organism evidence="2">
    <name type="scientific">hydrothermal vent metagenome</name>
    <dbReference type="NCBI Taxonomy" id="652676"/>
    <lineage>
        <taxon>unclassified sequences</taxon>
        <taxon>metagenomes</taxon>
        <taxon>ecological metagenomes</taxon>
    </lineage>
</organism>
<reference evidence="2" key="1">
    <citation type="submission" date="2016-10" db="EMBL/GenBank/DDBJ databases">
        <authorList>
            <person name="de Groot N.N."/>
        </authorList>
    </citation>
    <scope>NUCLEOTIDE SEQUENCE</scope>
</reference>
<dbReference type="GO" id="GO:0061504">
    <property type="term" value="P:cyclic threonylcarbamoyladenosine biosynthetic process"/>
    <property type="evidence" value="ECO:0007669"/>
    <property type="project" value="TreeGrafter"/>
</dbReference>
<dbReference type="InterPro" id="IPR045886">
    <property type="entry name" value="ThiF/MoeB/HesA"/>
</dbReference>
<protein>
    <submittedName>
        <fullName evidence="2">MoeB/thiF family protein</fullName>
    </submittedName>
</protein>
<sequence length="204" mass="22550">MLFGEEGFEKLQKASILILGVGGVGSYALDCLYRSGVKDITILDYDRYDETNRNRQIGSDAVGKSKVATLLSLYSGIKGIETRMDMAWVASFDFEPYDIVIDAADTTKVKIEVAKKCYKKLIMAMGSAKRYDTTKIEVASIWKTHGNALARKVRNELKKAKFDRNFTVIFSPEEDKCKEKGSCVAVTGAFGLTACSEAIKRIVG</sequence>
<dbReference type="InterPro" id="IPR000594">
    <property type="entry name" value="ThiF_NAD_FAD-bd"/>
</dbReference>
<name>A0A1W1E8D8_9ZZZZ</name>
<dbReference type="PANTHER" id="PTHR43267">
    <property type="entry name" value="TRNA THREONYLCARBAMOYLADENOSINE DEHYDRATASE"/>
    <property type="match status" value="1"/>
</dbReference>
<dbReference type="EMBL" id="FPIB01000011">
    <property type="protein sequence ID" value="SFV90190.1"/>
    <property type="molecule type" value="Genomic_DNA"/>
</dbReference>
<proteinExistence type="predicted"/>
<evidence type="ECO:0000313" key="2">
    <source>
        <dbReference type="EMBL" id="SFV90190.1"/>
    </source>
</evidence>
<dbReference type="GO" id="GO:0061503">
    <property type="term" value="F:tRNA threonylcarbamoyladenosine dehydratase"/>
    <property type="evidence" value="ECO:0007669"/>
    <property type="project" value="TreeGrafter"/>
</dbReference>
<accession>A0A1W1E8D8</accession>
<dbReference type="Pfam" id="PF00899">
    <property type="entry name" value="ThiF"/>
    <property type="match status" value="1"/>
</dbReference>
<dbReference type="GO" id="GO:0008641">
    <property type="term" value="F:ubiquitin-like modifier activating enzyme activity"/>
    <property type="evidence" value="ECO:0007669"/>
    <property type="project" value="InterPro"/>
</dbReference>
<feature type="domain" description="THIF-type NAD/FAD binding fold" evidence="1">
    <location>
        <begin position="2"/>
        <end position="204"/>
    </location>
</feature>
<dbReference type="SUPFAM" id="SSF69572">
    <property type="entry name" value="Activating enzymes of the ubiquitin-like proteins"/>
    <property type="match status" value="1"/>
</dbReference>
<dbReference type="AlphaFoldDB" id="A0A1W1E8D8"/>
<dbReference type="PANTHER" id="PTHR43267:SF1">
    <property type="entry name" value="TRNA THREONYLCARBAMOYLADENOSINE DEHYDRATASE"/>
    <property type="match status" value="1"/>
</dbReference>
<dbReference type="InterPro" id="IPR035985">
    <property type="entry name" value="Ubiquitin-activating_enz"/>
</dbReference>
<dbReference type="Gene3D" id="3.40.50.720">
    <property type="entry name" value="NAD(P)-binding Rossmann-like Domain"/>
    <property type="match status" value="1"/>
</dbReference>
<evidence type="ECO:0000259" key="1">
    <source>
        <dbReference type="Pfam" id="PF00899"/>
    </source>
</evidence>
<gene>
    <name evidence="2" type="ORF">MNB_SV-4-273</name>
</gene>